<feature type="transmembrane region" description="Helical" evidence="8">
    <location>
        <begin position="105"/>
        <end position="128"/>
    </location>
</feature>
<feature type="domain" description="Major facilitator superfamily (MFS) profile" evidence="9">
    <location>
        <begin position="72"/>
        <end position="582"/>
    </location>
</feature>
<feature type="transmembrane region" description="Helical" evidence="8">
    <location>
        <begin position="446"/>
        <end position="466"/>
    </location>
</feature>
<dbReference type="GO" id="GO:0005774">
    <property type="term" value="C:vacuolar membrane"/>
    <property type="evidence" value="ECO:0007669"/>
    <property type="project" value="TreeGrafter"/>
</dbReference>
<dbReference type="InterPro" id="IPR036259">
    <property type="entry name" value="MFS_trans_sf"/>
</dbReference>
<dbReference type="GO" id="GO:0015343">
    <property type="term" value="F:siderophore-iron transmembrane transporter activity"/>
    <property type="evidence" value="ECO:0007669"/>
    <property type="project" value="TreeGrafter"/>
</dbReference>
<feature type="transmembrane region" description="Helical" evidence="8">
    <location>
        <begin position="193"/>
        <end position="211"/>
    </location>
</feature>
<dbReference type="Proteomes" id="UP000189911">
    <property type="component" value="Chromosome G"/>
</dbReference>
<dbReference type="PANTHER" id="PTHR23501">
    <property type="entry name" value="MAJOR FACILITATOR SUPERFAMILY"/>
    <property type="match status" value="1"/>
</dbReference>
<dbReference type="OrthoDB" id="2241241at2759"/>
<feature type="transmembrane region" description="Helical" evidence="8">
    <location>
        <begin position="559"/>
        <end position="578"/>
    </location>
</feature>
<keyword evidence="6" id="KW-0406">Ion transport</keyword>
<dbReference type="CDD" id="cd17322">
    <property type="entry name" value="MFS_ARN_like"/>
    <property type="match status" value="1"/>
</dbReference>
<evidence type="ECO:0000313" key="10">
    <source>
        <dbReference type="EMBL" id="SCV05099.1"/>
    </source>
</evidence>
<evidence type="ECO:0000256" key="8">
    <source>
        <dbReference type="SAM" id="Phobius"/>
    </source>
</evidence>
<feature type="transmembrane region" description="Helical" evidence="8">
    <location>
        <begin position="223"/>
        <end position="246"/>
    </location>
</feature>
<dbReference type="SUPFAM" id="SSF103473">
    <property type="entry name" value="MFS general substrate transporter"/>
    <property type="match status" value="1"/>
</dbReference>
<keyword evidence="5 8" id="KW-1133">Transmembrane helix</keyword>
<feature type="transmembrane region" description="Helical" evidence="8">
    <location>
        <begin position="486"/>
        <end position="507"/>
    </location>
</feature>
<dbReference type="GO" id="GO:0005768">
    <property type="term" value="C:endosome"/>
    <property type="evidence" value="ECO:0007669"/>
    <property type="project" value="TreeGrafter"/>
</dbReference>
<dbReference type="PROSITE" id="PS50850">
    <property type="entry name" value="MFS"/>
    <property type="match status" value="1"/>
</dbReference>
<evidence type="ECO:0000256" key="7">
    <source>
        <dbReference type="ARBA" id="ARBA00023136"/>
    </source>
</evidence>
<comment type="subcellular location">
    <subcellularLocation>
        <location evidence="1">Endomembrane system</location>
        <topology evidence="1">Multi-pass membrane protein</topology>
    </subcellularLocation>
</comment>
<dbReference type="AlphaFoldDB" id="A0A1G4KKL2"/>
<feature type="transmembrane region" description="Helical" evidence="8">
    <location>
        <begin position="286"/>
        <end position="306"/>
    </location>
</feature>
<keyword evidence="3" id="KW-0813">Transport</keyword>
<feature type="transmembrane region" description="Helical" evidence="8">
    <location>
        <begin position="66"/>
        <end position="85"/>
    </location>
</feature>
<keyword evidence="4 8" id="KW-0812">Transmembrane</keyword>
<feature type="transmembrane region" description="Helical" evidence="8">
    <location>
        <begin position="318"/>
        <end position="335"/>
    </location>
</feature>
<feature type="transmembrane region" description="Helical" evidence="8">
    <location>
        <begin position="355"/>
        <end position="377"/>
    </location>
</feature>
<dbReference type="Pfam" id="PF07690">
    <property type="entry name" value="MFS_1"/>
    <property type="match status" value="1"/>
</dbReference>
<organism evidence="10 11">
    <name type="scientific">Lachancea nothofagi CBS 11611</name>
    <dbReference type="NCBI Taxonomy" id="1266666"/>
    <lineage>
        <taxon>Eukaryota</taxon>
        <taxon>Fungi</taxon>
        <taxon>Dikarya</taxon>
        <taxon>Ascomycota</taxon>
        <taxon>Saccharomycotina</taxon>
        <taxon>Saccharomycetes</taxon>
        <taxon>Saccharomycetales</taxon>
        <taxon>Saccharomycetaceae</taxon>
        <taxon>Lachancea</taxon>
    </lineage>
</organism>
<feature type="transmembrane region" description="Helical" evidence="8">
    <location>
        <begin position="397"/>
        <end position="414"/>
    </location>
</feature>
<dbReference type="PANTHER" id="PTHR23501:SF92">
    <property type="entry name" value="GLUTATHIONE EXCHANGER 1-RELATED"/>
    <property type="match status" value="1"/>
</dbReference>
<accession>A0A1G4KKL2</accession>
<dbReference type="InterPro" id="IPR011701">
    <property type="entry name" value="MFS"/>
</dbReference>
<dbReference type="InterPro" id="IPR020846">
    <property type="entry name" value="MFS_dom"/>
</dbReference>
<dbReference type="Gene3D" id="1.20.1250.20">
    <property type="entry name" value="MFS general substrate transporter like domains"/>
    <property type="match status" value="2"/>
</dbReference>
<feature type="transmembrane region" description="Helical" evidence="8">
    <location>
        <begin position="161"/>
        <end position="181"/>
    </location>
</feature>
<evidence type="ECO:0000259" key="9">
    <source>
        <dbReference type="PROSITE" id="PS50850"/>
    </source>
</evidence>
<evidence type="ECO:0000256" key="1">
    <source>
        <dbReference type="ARBA" id="ARBA00004127"/>
    </source>
</evidence>
<dbReference type="FunFam" id="1.20.1250.20:FF:000197">
    <property type="entry name" value="Siderophore iron transporter 1"/>
    <property type="match status" value="1"/>
</dbReference>
<reference evidence="11" key="1">
    <citation type="submission" date="2016-03" db="EMBL/GenBank/DDBJ databases">
        <authorList>
            <person name="Devillers Hugo."/>
        </authorList>
    </citation>
    <scope>NUCLEOTIDE SEQUENCE [LARGE SCALE GENOMIC DNA]</scope>
</reference>
<evidence type="ECO:0000256" key="5">
    <source>
        <dbReference type="ARBA" id="ARBA00022989"/>
    </source>
</evidence>
<keyword evidence="11" id="KW-1185">Reference proteome</keyword>
<feature type="transmembrane region" description="Helical" evidence="8">
    <location>
        <begin position="135"/>
        <end position="155"/>
    </location>
</feature>
<evidence type="ECO:0000256" key="2">
    <source>
        <dbReference type="ARBA" id="ARBA00008335"/>
    </source>
</evidence>
<feature type="transmembrane region" description="Helical" evidence="8">
    <location>
        <begin position="421"/>
        <end position="440"/>
    </location>
</feature>
<gene>
    <name evidence="10" type="ORF">LANO_0G18448G</name>
</gene>
<keyword evidence="7 8" id="KW-0472">Membrane</keyword>
<name>A0A1G4KKL2_9SACH</name>
<evidence type="ECO:0000256" key="4">
    <source>
        <dbReference type="ARBA" id="ARBA00022692"/>
    </source>
</evidence>
<dbReference type="EMBL" id="LT598453">
    <property type="protein sequence ID" value="SCV05099.1"/>
    <property type="molecule type" value="Genomic_DNA"/>
</dbReference>
<dbReference type="GO" id="GO:0005886">
    <property type="term" value="C:plasma membrane"/>
    <property type="evidence" value="ECO:0007669"/>
    <property type="project" value="TreeGrafter"/>
</dbReference>
<comment type="similarity">
    <text evidence="2">Belongs to the major facilitator superfamily.</text>
</comment>
<proteinExistence type="inferred from homology"/>
<evidence type="ECO:0000313" key="11">
    <source>
        <dbReference type="Proteomes" id="UP000189911"/>
    </source>
</evidence>
<evidence type="ECO:0000256" key="3">
    <source>
        <dbReference type="ARBA" id="ARBA00022448"/>
    </source>
</evidence>
<evidence type="ECO:0000256" key="6">
    <source>
        <dbReference type="ARBA" id="ARBA00023065"/>
    </source>
</evidence>
<sequence length="620" mass="69251">MTGTDETNQAIQHSYVTADFETKNGIVDEGLTKESSDEYILPDKAQLTKSLVIRKAELMAKQYDTVLLKSLFLFAAFICSFGYGLDGNIRSIYMNYAMNSYESLSLISTIEVVSSVMSAISQIFFAGLSDVFGRLSLFIVSIVFYVVGTVIQCQAYNVQRYAAGSVFYSIGLTGVMLELVLILSDNSSLKWRLFYIFVPAWPAIITTWVSGNVVDAATPENNWSWDIAMWAFIFPLTCVPLIGCMLHMRWKVRNDPEWIELQTENSFYQTHGLIQTLVQLFWKLDIVGLLLFAASIGCILVPLTLAGGYSSQWQNPKIIAPFVVGFVLALVFIYWESKLALLPFAPFRLLKDRGVWAALWINFLVCFIYAMACGYLYPILIIGMNQTDLSATRISSLYSFVAAIFSPFMGFAVTRSSRLKPYLLGGCSLYFVTMGLFYYYRGDQGSAKGIIGAMIVWGFASCMLDYPVNVSLQSVTSHEHMATVTALGYTIFSIGGAVAAAVSGAIWTQLLYPKLVEFMGDTDLAEAAYSSPYDFINDYPWGTPMRTALVEAYKHVQKYEVIVALVFTAPMLFLTFCLRDPELGDDVAQKLDEGEYVNAAEEDPIGDWISSRFSKLRRRG</sequence>
<protein>
    <submittedName>
        <fullName evidence="10">LANO_0G18448g1_1</fullName>
    </submittedName>
</protein>